<reference evidence="5" key="2">
    <citation type="submission" date="2020-01" db="EMBL/GenBank/DDBJ databases">
        <authorList>
            <person name="Korhonen P.K.K."/>
            <person name="Guangxu M.G."/>
            <person name="Wang T.W."/>
            <person name="Stroehlein A.J.S."/>
            <person name="Young N.D."/>
            <person name="Ang C.-S.A."/>
            <person name="Fernando D.W.F."/>
            <person name="Lu H.L."/>
            <person name="Taylor S.T."/>
            <person name="Ehtesham M.E.M."/>
            <person name="Najaraj S.H.N."/>
            <person name="Harsha G.H.G."/>
            <person name="Madugundu A.M."/>
            <person name="Renuse S.R."/>
            <person name="Holt D.H."/>
            <person name="Pandey A.P."/>
            <person name="Papenfuss A.P."/>
            <person name="Gasser R.B.G."/>
            <person name="Fischer K.F."/>
        </authorList>
    </citation>
    <scope>NUCLEOTIDE SEQUENCE</scope>
    <source>
        <strain evidence="5">SSS_KF_BRIS2020</strain>
    </source>
</reference>
<comment type="similarity">
    <text evidence="4">Belongs to the SDHAF2 family.</text>
</comment>
<comment type="subunit">
    <text evidence="4">Interacts with the flavoprotein subunit within the SDH catalytic dimer.</text>
</comment>
<evidence type="ECO:0000256" key="4">
    <source>
        <dbReference type="HAMAP-Rule" id="MF_03057"/>
    </source>
</evidence>
<comment type="function">
    <text evidence="4">Plays an essential role in the assembly of succinate dehydrogenase (SDH), an enzyme complex (also referred to as respiratory complex II) that is a component of both the tricarboxylic acid (TCA) cycle and the mitochondrial electron transport chain, and which couples the oxidation of succinate to fumarate with the reduction of ubiquinone (coenzyme Q) to ubiquinol. Required for flavinylation (covalent attachment of FAD) of the flavoprotein subunit of the SDH catalytic dimer.</text>
</comment>
<dbReference type="Proteomes" id="UP000070412">
    <property type="component" value="Unassembled WGS sequence"/>
</dbReference>
<dbReference type="OrthoDB" id="284292at2759"/>
<evidence type="ECO:0000256" key="2">
    <source>
        <dbReference type="ARBA" id="ARBA00023128"/>
    </source>
</evidence>
<accession>A0A834VBN6</accession>
<dbReference type="FunFam" id="1.10.150.250:FF:000002">
    <property type="entry name" value="Succinate dehydrogenase assembly factor 2, mitochondrial"/>
    <property type="match status" value="1"/>
</dbReference>
<protein>
    <recommendedName>
        <fullName evidence="4">Succinate dehydrogenase assembly factor 2, mitochondrial</fullName>
        <shortName evidence="4">SDH assembly factor 2</shortName>
        <shortName evidence="4">SDHAF2</shortName>
    </recommendedName>
</protein>
<reference evidence="7" key="1">
    <citation type="journal article" date="2020" name="PLoS Negl. Trop. Dis.">
        <title>High-quality nuclear genome for Sarcoptes scabiei-A critical resource for a neglected parasite.</title>
        <authorList>
            <person name="Korhonen P.K."/>
            <person name="Gasser R.B."/>
            <person name="Ma G."/>
            <person name="Wang T."/>
            <person name="Stroehlein A.J."/>
            <person name="Young N.D."/>
            <person name="Ang C.S."/>
            <person name="Fernando D.D."/>
            <person name="Lu H.C."/>
            <person name="Taylor S."/>
            <person name="Reynolds S.L."/>
            <person name="Mofiz E."/>
            <person name="Najaraj S.H."/>
            <person name="Gowda H."/>
            <person name="Madugundu A."/>
            <person name="Renuse S."/>
            <person name="Holt D."/>
            <person name="Pandey A."/>
            <person name="Papenfuss A.T."/>
            <person name="Fischer K."/>
        </authorList>
    </citation>
    <scope>NUCLEOTIDE SEQUENCE [LARGE SCALE GENOMIC DNA]</scope>
</reference>
<dbReference type="GO" id="GO:0005759">
    <property type="term" value="C:mitochondrial matrix"/>
    <property type="evidence" value="ECO:0007669"/>
    <property type="project" value="UniProtKB-SubCell"/>
</dbReference>
<dbReference type="AlphaFoldDB" id="A0A834VBN6"/>
<dbReference type="GO" id="GO:0034553">
    <property type="term" value="P:mitochondrial respiratory chain complex II assembly"/>
    <property type="evidence" value="ECO:0007669"/>
    <property type="project" value="TreeGrafter"/>
</dbReference>
<evidence type="ECO:0000256" key="3">
    <source>
        <dbReference type="ARBA" id="ARBA00023186"/>
    </source>
</evidence>
<evidence type="ECO:0000313" key="5">
    <source>
        <dbReference type="EMBL" id="KAF7487753.1"/>
    </source>
</evidence>
<dbReference type="EMBL" id="WVUK01000066">
    <property type="protein sequence ID" value="KAF7487753.1"/>
    <property type="molecule type" value="Genomic_DNA"/>
</dbReference>
<dbReference type="InterPro" id="IPR036714">
    <property type="entry name" value="SDH_sf"/>
</dbReference>
<dbReference type="Pfam" id="PF03937">
    <property type="entry name" value="Sdh5"/>
    <property type="match status" value="1"/>
</dbReference>
<keyword evidence="3 4" id="KW-0143">Chaperone</keyword>
<comment type="subcellular location">
    <subcellularLocation>
        <location evidence="1 4">Mitochondrion matrix</location>
    </subcellularLocation>
</comment>
<dbReference type="InterPro" id="IPR005631">
    <property type="entry name" value="SDH"/>
</dbReference>
<dbReference type="SUPFAM" id="SSF109910">
    <property type="entry name" value="YgfY-like"/>
    <property type="match status" value="1"/>
</dbReference>
<evidence type="ECO:0000256" key="1">
    <source>
        <dbReference type="ARBA" id="ARBA00004305"/>
    </source>
</evidence>
<dbReference type="Gene3D" id="1.10.150.250">
    <property type="entry name" value="Flavinator of succinate dehydrogenase"/>
    <property type="match status" value="1"/>
</dbReference>
<proteinExistence type="inferred from homology"/>
<dbReference type="GO" id="GO:0006099">
    <property type="term" value="P:tricarboxylic acid cycle"/>
    <property type="evidence" value="ECO:0007669"/>
    <property type="project" value="TreeGrafter"/>
</dbReference>
<keyword evidence="7" id="KW-1185">Reference proteome</keyword>
<dbReference type="InterPro" id="IPR028882">
    <property type="entry name" value="SDHAF2"/>
</dbReference>
<keyword evidence="2 4" id="KW-0496">Mitochondrion</keyword>
<reference evidence="6" key="3">
    <citation type="submission" date="2022-06" db="UniProtKB">
        <authorList>
            <consortium name="EnsemblMetazoa"/>
        </authorList>
    </citation>
    <scope>IDENTIFICATION</scope>
</reference>
<dbReference type="EnsemblMetazoa" id="SSS_6980s_mrna">
    <property type="protein sequence ID" value="KAF7487753.1"/>
    <property type="gene ID" value="SSS_6980"/>
</dbReference>
<dbReference type="HAMAP" id="MF_03057">
    <property type="entry name" value="SDHAF2"/>
    <property type="match status" value="1"/>
</dbReference>
<organism evidence="5">
    <name type="scientific">Sarcoptes scabiei</name>
    <name type="common">Itch mite</name>
    <name type="synonym">Acarus scabiei</name>
    <dbReference type="NCBI Taxonomy" id="52283"/>
    <lineage>
        <taxon>Eukaryota</taxon>
        <taxon>Metazoa</taxon>
        <taxon>Ecdysozoa</taxon>
        <taxon>Arthropoda</taxon>
        <taxon>Chelicerata</taxon>
        <taxon>Arachnida</taxon>
        <taxon>Acari</taxon>
        <taxon>Acariformes</taxon>
        <taxon>Sarcoptiformes</taxon>
        <taxon>Astigmata</taxon>
        <taxon>Psoroptidia</taxon>
        <taxon>Sarcoptoidea</taxon>
        <taxon>Sarcoptidae</taxon>
        <taxon>Sarcoptinae</taxon>
        <taxon>Sarcoptes</taxon>
    </lineage>
</organism>
<dbReference type="PANTHER" id="PTHR12469">
    <property type="entry name" value="PROTEIN EMI5 HOMOLOG, MITOCHONDRIAL"/>
    <property type="match status" value="1"/>
</dbReference>
<gene>
    <name evidence="5" type="ORF">SSS_6980</name>
</gene>
<dbReference type="GO" id="GO:0006121">
    <property type="term" value="P:mitochondrial electron transport, succinate to ubiquinone"/>
    <property type="evidence" value="ECO:0007669"/>
    <property type="project" value="UniProtKB-UniRule"/>
</dbReference>
<evidence type="ECO:0000313" key="6">
    <source>
        <dbReference type="EnsemblMetazoa" id="KAF7487753.1"/>
    </source>
</evidence>
<evidence type="ECO:0000313" key="7">
    <source>
        <dbReference type="Proteomes" id="UP000070412"/>
    </source>
</evidence>
<dbReference type="PANTHER" id="PTHR12469:SF2">
    <property type="entry name" value="SUCCINATE DEHYDROGENASE ASSEMBLY FACTOR 2, MITOCHONDRIAL"/>
    <property type="match status" value="1"/>
</dbReference>
<sequence>MIMNYVQSIKFISNLSRLRLSSNFKWVFNLKKFCDLRLEEQYFAYRQATNESIQMKRSRLLYQSRKRGMLENDLLLATFAHKYLDSMSDSELDMYDRMINLVSNEWDLYYYATGSKEIPPHLNNSVMDMFVKHVLNENREKRFRQPDLRQ</sequence>
<name>A0A834VBN6_SARSC</name>